<keyword evidence="2" id="KW-1185">Reference proteome</keyword>
<organism evidence="1 2">
    <name type="scientific">Acaulospora colombiana</name>
    <dbReference type="NCBI Taxonomy" id="27376"/>
    <lineage>
        <taxon>Eukaryota</taxon>
        <taxon>Fungi</taxon>
        <taxon>Fungi incertae sedis</taxon>
        <taxon>Mucoromycota</taxon>
        <taxon>Glomeromycotina</taxon>
        <taxon>Glomeromycetes</taxon>
        <taxon>Diversisporales</taxon>
        <taxon>Acaulosporaceae</taxon>
        <taxon>Acaulospora</taxon>
    </lineage>
</organism>
<proteinExistence type="predicted"/>
<reference evidence="1" key="1">
    <citation type="submission" date="2021-06" db="EMBL/GenBank/DDBJ databases">
        <authorList>
            <person name="Kallberg Y."/>
            <person name="Tangrot J."/>
            <person name="Rosling A."/>
        </authorList>
    </citation>
    <scope>NUCLEOTIDE SEQUENCE</scope>
    <source>
        <strain evidence="1">CL356</strain>
    </source>
</reference>
<sequence length="288" mass="32469">MLCLGAIKIRPSTRYLCQWSARNLKVNFDGHIGRNKSFSGVGKRYYVNIPKAPQIAQKGSVLEEFGYDLTKLAMEGKLDPVIGREEEIRRTIQGISNEVPLAKAGLSRLPASIERREKLQKELKEKQKEYDQLVDIWQAERAKLEGIKKIKSQLEQARIELESAQRKGDLSRASELRYGVIPELEKKLPKESDETSNESLIHEYVTADDIGAVVSRMTGIPIHNLLRSERDRLIHMEEKLSERVVGQKEAIKAVSEAVRMSRAGLQNPSRPIASFLFLGPTGTPLSII</sequence>
<accession>A0ACA9MVI9</accession>
<evidence type="ECO:0000313" key="1">
    <source>
        <dbReference type="EMBL" id="CAG8611196.1"/>
    </source>
</evidence>
<gene>
    <name evidence="1" type="ORF">ACOLOM_LOCUS7024</name>
</gene>
<dbReference type="EMBL" id="CAJVPT010015349">
    <property type="protein sequence ID" value="CAG8611196.1"/>
    <property type="molecule type" value="Genomic_DNA"/>
</dbReference>
<name>A0ACA9MVI9_9GLOM</name>
<evidence type="ECO:0000313" key="2">
    <source>
        <dbReference type="Proteomes" id="UP000789525"/>
    </source>
</evidence>
<comment type="caution">
    <text evidence="1">The sequence shown here is derived from an EMBL/GenBank/DDBJ whole genome shotgun (WGS) entry which is preliminary data.</text>
</comment>
<protein>
    <submittedName>
        <fullName evidence="1">9219_t:CDS:1</fullName>
    </submittedName>
</protein>
<dbReference type="Proteomes" id="UP000789525">
    <property type="component" value="Unassembled WGS sequence"/>
</dbReference>